<reference evidence="11" key="1">
    <citation type="submission" date="2021-01" db="EMBL/GenBank/DDBJ databases">
        <authorList>
            <person name="Kaushik A."/>
        </authorList>
    </citation>
    <scope>NUCLEOTIDE SEQUENCE</scope>
    <source>
        <strain evidence="11">AG4-RS23</strain>
    </source>
</reference>
<evidence type="ECO:0000256" key="1">
    <source>
        <dbReference type="ARBA" id="ARBA00001971"/>
    </source>
</evidence>
<evidence type="ECO:0000313" key="11">
    <source>
        <dbReference type="EMBL" id="CAE6491140.1"/>
    </source>
</evidence>
<evidence type="ECO:0000256" key="6">
    <source>
        <dbReference type="ARBA" id="ARBA00023002"/>
    </source>
</evidence>
<keyword evidence="8 10" id="KW-0503">Monooxygenase</keyword>
<keyword evidence="7 9" id="KW-0408">Iron</keyword>
<keyword evidence="6 10" id="KW-0560">Oxidoreductase</keyword>
<dbReference type="InterPro" id="IPR001128">
    <property type="entry name" value="Cyt_P450"/>
</dbReference>
<proteinExistence type="inferred from homology"/>
<comment type="cofactor">
    <cofactor evidence="1 9">
        <name>heme</name>
        <dbReference type="ChEBI" id="CHEBI:30413"/>
    </cofactor>
</comment>
<dbReference type="SUPFAM" id="SSF48264">
    <property type="entry name" value="Cytochrome P450"/>
    <property type="match status" value="1"/>
</dbReference>
<comment type="similarity">
    <text evidence="3 10">Belongs to the cytochrome P450 family.</text>
</comment>
<evidence type="ECO:0000256" key="10">
    <source>
        <dbReference type="RuleBase" id="RU000461"/>
    </source>
</evidence>
<evidence type="ECO:0000256" key="8">
    <source>
        <dbReference type="ARBA" id="ARBA00023033"/>
    </source>
</evidence>
<dbReference type="InterPro" id="IPR050364">
    <property type="entry name" value="Cytochrome_P450_fung"/>
</dbReference>
<dbReference type="AlphaFoldDB" id="A0A8H3CP47"/>
<accession>A0A8H3CP47</accession>
<dbReference type="InterPro" id="IPR017972">
    <property type="entry name" value="Cyt_P450_CS"/>
</dbReference>
<dbReference type="GO" id="GO:0020037">
    <property type="term" value="F:heme binding"/>
    <property type="evidence" value="ECO:0007669"/>
    <property type="project" value="InterPro"/>
</dbReference>
<evidence type="ECO:0000256" key="2">
    <source>
        <dbReference type="ARBA" id="ARBA00005179"/>
    </source>
</evidence>
<dbReference type="Pfam" id="PF00067">
    <property type="entry name" value="p450"/>
    <property type="match status" value="1"/>
</dbReference>
<gene>
    <name evidence="11" type="ORF">RDB_LOCUS111610</name>
</gene>
<dbReference type="PROSITE" id="PS00086">
    <property type="entry name" value="CYTOCHROME_P450"/>
    <property type="match status" value="1"/>
</dbReference>
<evidence type="ECO:0000256" key="5">
    <source>
        <dbReference type="ARBA" id="ARBA00022723"/>
    </source>
</evidence>
<dbReference type="PRINTS" id="PR00463">
    <property type="entry name" value="EP450I"/>
</dbReference>
<evidence type="ECO:0000256" key="9">
    <source>
        <dbReference type="PIRSR" id="PIRSR602401-1"/>
    </source>
</evidence>
<keyword evidence="4 9" id="KW-0349">Heme</keyword>
<dbReference type="GO" id="GO:0016705">
    <property type="term" value="F:oxidoreductase activity, acting on paired donors, with incorporation or reduction of molecular oxygen"/>
    <property type="evidence" value="ECO:0007669"/>
    <property type="project" value="InterPro"/>
</dbReference>
<dbReference type="CDD" id="cd11065">
    <property type="entry name" value="CYP64-like"/>
    <property type="match status" value="1"/>
</dbReference>
<dbReference type="GO" id="GO:0004497">
    <property type="term" value="F:monooxygenase activity"/>
    <property type="evidence" value="ECO:0007669"/>
    <property type="project" value="UniProtKB-KW"/>
</dbReference>
<dbReference type="Gene3D" id="1.10.630.10">
    <property type="entry name" value="Cytochrome P450"/>
    <property type="match status" value="1"/>
</dbReference>
<dbReference type="GO" id="GO:0005506">
    <property type="term" value="F:iron ion binding"/>
    <property type="evidence" value="ECO:0007669"/>
    <property type="project" value="InterPro"/>
</dbReference>
<comment type="pathway">
    <text evidence="2">Secondary metabolite biosynthesis.</text>
</comment>
<evidence type="ECO:0000256" key="7">
    <source>
        <dbReference type="ARBA" id="ARBA00023004"/>
    </source>
</evidence>
<evidence type="ECO:0000313" key="12">
    <source>
        <dbReference type="Proteomes" id="UP000663861"/>
    </source>
</evidence>
<dbReference type="Proteomes" id="UP000663861">
    <property type="component" value="Unassembled WGS sequence"/>
</dbReference>
<dbReference type="PANTHER" id="PTHR46300">
    <property type="entry name" value="P450, PUTATIVE (EUROFUNG)-RELATED-RELATED"/>
    <property type="match status" value="1"/>
</dbReference>
<protein>
    <recommendedName>
        <fullName evidence="13">O-methylsterigmatocystin oxidoreductase</fullName>
    </recommendedName>
</protein>
<organism evidence="11 12">
    <name type="scientific">Rhizoctonia solani</name>
    <dbReference type="NCBI Taxonomy" id="456999"/>
    <lineage>
        <taxon>Eukaryota</taxon>
        <taxon>Fungi</taxon>
        <taxon>Dikarya</taxon>
        <taxon>Basidiomycota</taxon>
        <taxon>Agaricomycotina</taxon>
        <taxon>Agaricomycetes</taxon>
        <taxon>Cantharellales</taxon>
        <taxon>Ceratobasidiaceae</taxon>
        <taxon>Rhizoctonia</taxon>
    </lineage>
</organism>
<keyword evidence="5 9" id="KW-0479">Metal-binding</keyword>
<dbReference type="PRINTS" id="PR00385">
    <property type="entry name" value="P450"/>
</dbReference>
<name>A0A8H3CP47_9AGAM</name>
<evidence type="ECO:0000256" key="4">
    <source>
        <dbReference type="ARBA" id="ARBA00022617"/>
    </source>
</evidence>
<dbReference type="InterPro" id="IPR036396">
    <property type="entry name" value="Cyt_P450_sf"/>
</dbReference>
<dbReference type="InterPro" id="IPR002401">
    <property type="entry name" value="Cyt_P450_E_grp-I"/>
</dbReference>
<dbReference type="PANTHER" id="PTHR46300:SF7">
    <property type="entry name" value="P450, PUTATIVE (EUROFUNG)-RELATED"/>
    <property type="match status" value="1"/>
</dbReference>
<comment type="caution">
    <text evidence="11">The sequence shown here is derived from an EMBL/GenBank/DDBJ whole genome shotgun (WGS) entry which is preliminary data.</text>
</comment>
<evidence type="ECO:0000256" key="3">
    <source>
        <dbReference type="ARBA" id="ARBA00010617"/>
    </source>
</evidence>
<dbReference type="EMBL" id="CAJMWY010002574">
    <property type="protein sequence ID" value="CAE6491140.1"/>
    <property type="molecule type" value="Genomic_DNA"/>
</dbReference>
<feature type="binding site" description="axial binding residue" evidence="9">
    <location>
        <position position="438"/>
    </location>
    <ligand>
        <name>heme</name>
        <dbReference type="ChEBI" id="CHEBI:30413"/>
    </ligand>
    <ligandPart>
        <name>Fe</name>
        <dbReference type="ChEBI" id="CHEBI:18248"/>
    </ligandPart>
</feature>
<sequence length="509" mass="57558">MPLTTPEYTIFGAAGLACWLLYLKQSKADSRASSLPLPPGPPRWPIIGSLLSLPDSSEPNWHWFAQWAHQTVSDVIYFRVLGSDTIVLNTREAATELLERRSAIYSDRPHMVMARELMGWNRMLGMADYLEGTKTIRKYMHNSMGAKTMPDWRPQQEQEAFRFLQKLLRSPENLLPHIRHAAGATVVRLTYGYTPKDEDDEYIKIAESVMDHFSLATTPGAFMVDIFPSLRYVPWAPFKRTAKQWHDKLSELISVPMDFVHNQRQQGIAEPSFVSKWLEEPGRESDRAFIPSTAASLYAGGADTTVSAISTFFLAMLHYPETQEKAQQEIDEVIGKDRLPNFTDRASLPYVEALYKEVIRWQPVAPIGVPHRLGSESDDEYKGMRIPANAMVISNIWSMLRDPKVYQKPEAFNPSRFFGTSMESDPEEVAFGFGRRCCPGIAVAHSSVWLSIALTLAAYNIAPLTGEDGKPILPSLEYSNTTVSHPKPFQCQITPRSDKMRKNIEDLLI</sequence>
<evidence type="ECO:0008006" key="13">
    <source>
        <dbReference type="Google" id="ProtNLM"/>
    </source>
</evidence>